<dbReference type="UniPathway" id="UPA00113">
    <property type="reaction ID" value="UER00528"/>
</dbReference>
<keyword evidence="23" id="KW-0413">Isomerase</keyword>
<dbReference type="NCBIfam" id="NF001484">
    <property type="entry name" value="PRK00331.1"/>
    <property type="match status" value="1"/>
</dbReference>
<dbReference type="GO" id="GO:0005576">
    <property type="term" value="C:extracellular region"/>
    <property type="evidence" value="ECO:0007669"/>
    <property type="project" value="UniProtKB-SubCell"/>
</dbReference>
<dbReference type="EC" id="5.3.1.6" evidence="11"/>
<dbReference type="EC" id="2.6.1.16" evidence="14"/>
<dbReference type="SUPFAM" id="SSF51445">
    <property type="entry name" value="(Trans)glycosidases"/>
    <property type="match status" value="1"/>
</dbReference>
<dbReference type="GO" id="GO:0004557">
    <property type="term" value="F:alpha-galactosidase activity"/>
    <property type="evidence" value="ECO:0007669"/>
    <property type="project" value="UniProtKB-EC"/>
</dbReference>
<keyword evidence="24" id="KW-0119">Carbohydrate metabolism</keyword>
<organism evidence="36 37">
    <name type="scientific">Wallemia mellicola</name>
    <dbReference type="NCBI Taxonomy" id="1708541"/>
    <lineage>
        <taxon>Eukaryota</taxon>
        <taxon>Fungi</taxon>
        <taxon>Dikarya</taxon>
        <taxon>Basidiomycota</taxon>
        <taxon>Wallemiomycotina</taxon>
        <taxon>Wallemiomycetes</taxon>
        <taxon>Wallemiales</taxon>
        <taxon>Wallemiaceae</taxon>
        <taxon>Wallemia</taxon>
    </lineage>
</organism>
<comment type="catalytic activity">
    <reaction evidence="4">
        <text>aldehydo-D-ribose 5-phosphate = D-ribulose 5-phosphate</text>
        <dbReference type="Rhea" id="RHEA:14657"/>
        <dbReference type="ChEBI" id="CHEBI:58121"/>
        <dbReference type="ChEBI" id="CHEBI:58273"/>
        <dbReference type="EC" id="5.3.1.6"/>
    </reaction>
</comment>
<dbReference type="CDD" id="cd06548">
    <property type="entry name" value="GH18_chitinase"/>
    <property type="match status" value="1"/>
</dbReference>
<comment type="similarity">
    <text evidence="9">Belongs to the ribose 5-phosphate isomerase family.</text>
</comment>
<dbReference type="PANTHER" id="PTHR10937">
    <property type="entry name" value="GLUCOSAMINE--FRUCTOSE-6-PHOSPHATE AMINOTRANSFERASE, ISOMERIZING"/>
    <property type="match status" value="1"/>
</dbReference>
<dbReference type="Pfam" id="PF01380">
    <property type="entry name" value="SIS"/>
    <property type="match status" value="2"/>
</dbReference>
<evidence type="ECO:0000256" key="30">
    <source>
        <dbReference type="ARBA" id="ARBA00033302"/>
    </source>
</evidence>
<evidence type="ECO:0000256" key="1">
    <source>
        <dbReference type="ARBA" id="ARBA00000822"/>
    </source>
</evidence>
<dbReference type="GO" id="GO:0010181">
    <property type="term" value="F:FMN binding"/>
    <property type="evidence" value="ECO:0007669"/>
    <property type="project" value="InterPro"/>
</dbReference>
<dbReference type="InterPro" id="IPR017853">
    <property type="entry name" value="GH"/>
</dbReference>
<dbReference type="GO" id="GO:0016491">
    <property type="term" value="F:oxidoreductase activity"/>
    <property type="evidence" value="ECO:0007669"/>
    <property type="project" value="InterPro"/>
</dbReference>
<dbReference type="FunFam" id="3.10.50.10:FF:000005">
    <property type="entry name" value="Endochitinase B1"/>
    <property type="match status" value="1"/>
</dbReference>
<evidence type="ECO:0000256" key="16">
    <source>
        <dbReference type="ARBA" id="ARBA00022525"/>
    </source>
</evidence>
<evidence type="ECO:0000256" key="13">
    <source>
        <dbReference type="ARBA" id="ARBA00012755"/>
    </source>
</evidence>
<dbReference type="InterPro" id="IPR029070">
    <property type="entry name" value="Chitinase_insertion_sf"/>
</dbReference>
<dbReference type="NCBIfam" id="TIGR00021">
    <property type="entry name" value="rpiA"/>
    <property type="match status" value="1"/>
</dbReference>
<dbReference type="Gene3D" id="3.40.50.10490">
    <property type="entry name" value="Glucose-6-phosphate isomerase like protein, domain 1"/>
    <property type="match status" value="2"/>
</dbReference>
<dbReference type="Pfam" id="PF13522">
    <property type="entry name" value="GATase_6"/>
    <property type="match status" value="1"/>
</dbReference>
<gene>
    <name evidence="36" type="ORF">E3Q10_00766</name>
</gene>
<dbReference type="GO" id="GO:0004360">
    <property type="term" value="F:glutamine-fructose-6-phosphate transaminase (isomerizing) activity"/>
    <property type="evidence" value="ECO:0007669"/>
    <property type="project" value="UniProtKB-EC"/>
</dbReference>
<dbReference type="PROSITE" id="PS51910">
    <property type="entry name" value="GH18_2"/>
    <property type="match status" value="1"/>
</dbReference>
<evidence type="ECO:0000256" key="9">
    <source>
        <dbReference type="ARBA" id="ARBA00008088"/>
    </source>
</evidence>
<evidence type="ECO:0000259" key="35">
    <source>
        <dbReference type="PROSITE" id="PS51910"/>
    </source>
</evidence>
<dbReference type="GO" id="GO:0006002">
    <property type="term" value="P:fructose 6-phosphate metabolic process"/>
    <property type="evidence" value="ECO:0007669"/>
    <property type="project" value="TreeGrafter"/>
</dbReference>
<evidence type="ECO:0000256" key="21">
    <source>
        <dbReference type="ARBA" id="ARBA00022962"/>
    </source>
</evidence>
<comment type="function">
    <text evidence="5">Involved in amino sugar synthesis (formation of chitin, supplies the amino sugars of asparagine-linked oligosaccharides of glycoproteins).</text>
</comment>
<evidence type="ECO:0000256" key="29">
    <source>
        <dbReference type="ARBA" id="ARBA00032273"/>
    </source>
</evidence>
<name>A0A4T0R892_9BASI</name>
<keyword evidence="25 31" id="KW-0326">Glycosidase</keyword>
<comment type="catalytic activity">
    <reaction evidence="2">
        <text>D-fructose 6-phosphate + L-glutamine = D-glucosamine 6-phosphate + L-glutamate</text>
        <dbReference type="Rhea" id="RHEA:13237"/>
        <dbReference type="ChEBI" id="CHEBI:29985"/>
        <dbReference type="ChEBI" id="CHEBI:58359"/>
        <dbReference type="ChEBI" id="CHEBI:58725"/>
        <dbReference type="ChEBI" id="CHEBI:61527"/>
        <dbReference type="EC" id="2.6.1.16"/>
    </reaction>
</comment>
<dbReference type="SUPFAM" id="SSF51395">
    <property type="entry name" value="FMN-linked oxidoreductases"/>
    <property type="match status" value="1"/>
</dbReference>
<dbReference type="Gene3D" id="3.60.20.10">
    <property type="entry name" value="Glutamine Phosphoribosylpyrophosphate, subunit 1, domain 1"/>
    <property type="match status" value="1"/>
</dbReference>
<evidence type="ECO:0000256" key="2">
    <source>
        <dbReference type="ARBA" id="ARBA00001031"/>
    </source>
</evidence>
<dbReference type="InterPro" id="IPR017932">
    <property type="entry name" value="GATase_2_dom"/>
</dbReference>
<comment type="similarity">
    <text evidence="10">Belongs to the glycosyl hydrolase 18 family. Chitinase class V subfamily.</text>
</comment>
<evidence type="ECO:0000313" key="36">
    <source>
        <dbReference type="EMBL" id="TIC33461.1"/>
    </source>
</evidence>
<dbReference type="SUPFAM" id="SSF56235">
    <property type="entry name" value="N-terminal nucleophile aminohydrolases (Ntn hydrolases)"/>
    <property type="match status" value="1"/>
</dbReference>
<keyword evidence="19" id="KW-0677">Repeat</keyword>
<evidence type="ECO:0000256" key="26">
    <source>
        <dbReference type="ARBA" id="ARBA00023326"/>
    </source>
</evidence>
<keyword evidence="26" id="KW-0624">Polysaccharide degradation</keyword>
<evidence type="ECO:0000256" key="15">
    <source>
        <dbReference type="ARBA" id="ARBA00019150"/>
    </source>
</evidence>
<evidence type="ECO:0000256" key="12">
    <source>
        <dbReference type="ARBA" id="ARBA00012729"/>
    </source>
</evidence>
<dbReference type="EMBL" id="SPRO01000005">
    <property type="protein sequence ID" value="TIC33461.1"/>
    <property type="molecule type" value="Genomic_DNA"/>
</dbReference>
<dbReference type="CDD" id="cd01398">
    <property type="entry name" value="RPI_A"/>
    <property type="match status" value="1"/>
</dbReference>
<dbReference type="InterPro" id="IPR004788">
    <property type="entry name" value="Ribose5P_isomerase_type_A"/>
</dbReference>
<dbReference type="InterPro" id="IPR013785">
    <property type="entry name" value="Aldolase_TIM"/>
</dbReference>
<dbReference type="NCBIfam" id="TIGR01135">
    <property type="entry name" value="glmS"/>
    <property type="match status" value="1"/>
</dbReference>
<dbReference type="GO" id="GO:0006487">
    <property type="term" value="P:protein N-linked glycosylation"/>
    <property type="evidence" value="ECO:0007669"/>
    <property type="project" value="TreeGrafter"/>
</dbReference>
<comment type="catalytic activity">
    <reaction evidence="3">
        <text>Hydrolysis of terminal, non-reducing alpha-D-galactose residues in alpha-D-galactosides, including galactose oligosaccharides, galactomannans and galactolipids.</text>
        <dbReference type="EC" id="3.2.1.22"/>
    </reaction>
</comment>
<evidence type="ECO:0000256" key="25">
    <source>
        <dbReference type="ARBA" id="ARBA00023295"/>
    </source>
</evidence>
<dbReference type="EC" id="3.2.1.22" evidence="13"/>
<evidence type="ECO:0000256" key="10">
    <source>
        <dbReference type="ARBA" id="ARBA00008682"/>
    </source>
</evidence>
<evidence type="ECO:0000313" key="37">
    <source>
        <dbReference type="Proteomes" id="UP000305647"/>
    </source>
</evidence>
<keyword evidence="18 36" id="KW-0808">Transferase</keyword>
<dbReference type="EC" id="3.2.1.14" evidence="12"/>
<dbReference type="SUPFAM" id="SSF54556">
    <property type="entry name" value="Chitinase insertion domain"/>
    <property type="match status" value="1"/>
</dbReference>
<dbReference type="GO" id="GO:0008061">
    <property type="term" value="F:chitin binding"/>
    <property type="evidence" value="ECO:0007669"/>
    <property type="project" value="InterPro"/>
</dbReference>
<dbReference type="PROSITE" id="PS51278">
    <property type="entry name" value="GATASE_TYPE_2"/>
    <property type="match status" value="1"/>
</dbReference>
<dbReference type="InterPro" id="IPR047084">
    <property type="entry name" value="GFAT_N"/>
</dbReference>
<dbReference type="FunFam" id="3.20.20.80:FF:000075">
    <property type="entry name" value="Sporulation-specific chitinase"/>
    <property type="match status" value="1"/>
</dbReference>
<dbReference type="FunFam" id="3.30.70.260:FF:000018">
    <property type="entry name" value="Ribose-5-phosphate isomerase A"/>
    <property type="match status" value="1"/>
</dbReference>
<dbReference type="GO" id="GO:0006031">
    <property type="term" value="P:chitin biosynthetic process"/>
    <property type="evidence" value="ECO:0007669"/>
    <property type="project" value="UniProtKB-ARBA"/>
</dbReference>
<dbReference type="SUPFAM" id="SSF53697">
    <property type="entry name" value="SIS domain"/>
    <property type="match status" value="1"/>
</dbReference>
<dbReference type="Gene3D" id="3.20.20.70">
    <property type="entry name" value="Aldolase class I"/>
    <property type="match status" value="1"/>
</dbReference>
<evidence type="ECO:0000256" key="4">
    <source>
        <dbReference type="ARBA" id="ARBA00001713"/>
    </source>
</evidence>
<comment type="subcellular location">
    <subcellularLocation>
        <location evidence="6">Secreted</location>
    </subcellularLocation>
</comment>
<feature type="region of interest" description="Disordered" evidence="32">
    <location>
        <begin position="1"/>
        <end position="66"/>
    </location>
</feature>
<dbReference type="GO" id="GO:0009052">
    <property type="term" value="P:pentose-phosphate shunt, non-oxidative branch"/>
    <property type="evidence" value="ECO:0007669"/>
    <property type="project" value="InterPro"/>
</dbReference>
<feature type="domain" description="GH18" evidence="35">
    <location>
        <begin position="1360"/>
        <end position="1716"/>
    </location>
</feature>
<evidence type="ECO:0000256" key="24">
    <source>
        <dbReference type="ARBA" id="ARBA00023277"/>
    </source>
</evidence>
<proteinExistence type="inferred from homology"/>
<dbReference type="GO" id="GO:0006032">
    <property type="term" value="P:chitin catabolic process"/>
    <property type="evidence" value="ECO:0007669"/>
    <property type="project" value="UniProtKB-KW"/>
</dbReference>
<evidence type="ECO:0000256" key="14">
    <source>
        <dbReference type="ARBA" id="ARBA00012916"/>
    </source>
</evidence>
<dbReference type="InterPro" id="IPR001579">
    <property type="entry name" value="Glyco_hydro_18_chit_AS"/>
</dbReference>
<dbReference type="InterPro" id="IPR005855">
    <property type="entry name" value="GFAT"/>
</dbReference>
<dbReference type="Gene3D" id="3.40.50.1360">
    <property type="match status" value="1"/>
</dbReference>
<accession>A0A4T0R892</accession>
<evidence type="ECO:0000256" key="3">
    <source>
        <dbReference type="ARBA" id="ARBA00001255"/>
    </source>
</evidence>
<comment type="caution">
    <text evidence="36">The sequence shown here is derived from an EMBL/GenBank/DDBJ whole genome shotgun (WGS) entry which is preliminary data.</text>
</comment>
<protein>
    <recommendedName>
        <fullName evidence="15">Ribose-5-phosphate isomerase</fullName>
        <ecNumber evidence="14">2.6.1.16</ecNumber>
        <ecNumber evidence="12">3.2.1.14</ecNumber>
        <ecNumber evidence="13">3.2.1.22</ecNumber>
        <ecNumber evidence="11">5.3.1.6</ecNumber>
    </recommendedName>
    <alternativeName>
        <fullName evidence="30">D-fructose-6-phosphate amidotransferase</fullName>
    </alternativeName>
    <alternativeName>
        <fullName evidence="29">D-ribose-5-phosphate ketol-isomerase</fullName>
    </alternativeName>
    <alternativeName>
        <fullName evidence="28">Hexosephosphate aminotransferase</fullName>
    </alternativeName>
    <alternativeName>
        <fullName evidence="27">Phosphoriboisomerase</fullName>
    </alternativeName>
</protein>
<reference evidence="36 37" key="1">
    <citation type="submission" date="2019-03" db="EMBL/GenBank/DDBJ databases">
        <title>Sequencing 25 genomes of Wallemia mellicola.</title>
        <authorList>
            <person name="Gostincar C."/>
        </authorList>
    </citation>
    <scope>NUCLEOTIDE SEQUENCE [LARGE SCALE GENOMIC DNA]</scope>
    <source>
        <strain evidence="36 37">EXF-8738</strain>
    </source>
</reference>
<dbReference type="Pfam" id="PF00704">
    <property type="entry name" value="Glyco_hydro_18"/>
    <property type="match status" value="1"/>
</dbReference>
<dbReference type="GO" id="GO:0000272">
    <property type="term" value="P:polysaccharide catabolic process"/>
    <property type="evidence" value="ECO:0007669"/>
    <property type="project" value="UniProtKB-KW"/>
</dbReference>
<dbReference type="CDD" id="cd05009">
    <property type="entry name" value="SIS_GlmS_GlmD_2"/>
    <property type="match status" value="1"/>
</dbReference>
<dbReference type="SMART" id="SM00636">
    <property type="entry name" value="Glyco_18"/>
    <property type="match status" value="1"/>
</dbReference>
<feature type="domain" description="Glutamine amidotransferase type-2" evidence="33">
    <location>
        <begin position="350"/>
        <end position="642"/>
    </location>
</feature>
<dbReference type="UniPathway" id="UPA00115">
    <property type="reaction ID" value="UER00412"/>
</dbReference>
<dbReference type="InterPro" id="IPR029055">
    <property type="entry name" value="Ntn_hydrolases_N"/>
</dbReference>
<dbReference type="PANTHER" id="PTHR10937:SF0">
    <property type="entry name" value="GLUTAMINE--FRUCTOSE-6-PHOSPHATE TRANSAMINASE (ISOMERIZING)"/>
    <property type="match status" value="1"/>
</dbReference>
<dbReference type="SUPFAM" id="SSF75445">
    <property type="entry name" value="D-ribose-5-phosphate isomerase (RpiA), lid domain"/>
    <property type="match status" value="1"/>
</dbReference>
<dbReference type="InterPro" id="IPR037171">
    <property type="entry name" value="NagB/RpiA_transferase-like"/>
</dbReference>
<keyword evidence="16" id="KW-0964">Secreted</keyword>
<evidence type="ECO:0000259" key="34">
    <source>
        <dbReference type="PROSITE" id="PS51464"/>
    </source>
</evidence>
<dbReference type="InterPro" id="IPR035490">
    <property type="entry name" value="GlmS/FrlB_SIS"/>
</dbReference>
<dbReference type="SUPFAM" id="SSF100950">
    <property type="entry name" value="NagB/RpiA/CoA transferase-like"/>
    <property type="match status" value="1"/>
</dbReference>
<keyword evidence="22" id="KW-0146">Chitin degradation</keyword>
<dbReference type="Pfam" id="PF00724">
    <property type="entry name" value="Oxidored_FMN"/>
    <property type="match status" value="1"/>
</dbReference>
<evidence type="ECO:0000256" key="28">
    <source>
        <dbReference type="ARBA" id="ARBA00029805"/>
    </source>
</evidence>
<dbReference type="InterPro" id="IPR001347">
    <property type="entry name" value="SIS_dom"/>
</dbReference>
<evidence type="ECO:0000256" key="8">
    <source>
        <dbReference type="ARBA" id="ARBA00004988"/>
    </source>
</evidence>
<evidence type="ECO:0000256" key="31">
    <source>
        <dbReference type="RuleBase" id="RU000489"/>
    </source>
</evidence>
<dbReference type="PROSITE" id="PS51464">
    <property type="entry name" value="SIS"/>
    <property type="match status" value="2"/>
</dbReference>
<dbReference type="InterPro" id="IPR001223">
    <property type="entry name" value="Glyco_hydro18_cat"/>
</dbReference>
<comment type="pathway">
    <text evidence="7">Nucleotide-sugar biosynthesis; UDP-N-acetyl-alpha-D-glucosamine biosynthesis; alpha-D-glucosamine 6-phosphate from D-fructose 6-phosphate: step 1/1.</text>
</comment>
<dbReference type="CDD" id="cd05008">
    <property type="entry name" value="SIS_GlmS_GlmD_1"/>
    <property type="match status" value="1"/>
</dbReference>
<dbReference type="InterPro" id="IPR011583">
    <property type="entry name" value="Chitinase_II/V-like_cat"/>
</dbReference>
<keyword evidence="21" id="KW-0315">Glutamine amidotransferase</keyword>
<comment type="pathway">
    <text evidence="8">Carbohydrate degradation; pentose phosphate pathway; D-ribose 5-phosphate from D-ribulose 5-phosphate (non-oxidative stage): step 1/1.</text>
</comment>
<evidence type="ECO:0000256" key="6">
    <source>
        <dbReference type="ARBA" id="ARBA00004613"/>
    </source>
</evidence>
<evidence type="ECO:0000256" key="27">
    <source>
        <dbReference type="ARBA" id="ARBA00029734"/>
    </source>
</evidence>
<comment type="catalytic activity">
    <reaction evidence="1">
        <text>Random endo-hydrolysis of N-acetyl-beta-D-glucosaminide (1-&gt;4)-beta-linkages in chitin and chitodextrins.</text>
        <dbReference type="EC" id="3.2.1.14"/>
    </reaction>
</comment>
<feature type="domain" description="SIS" evidence="34">
    <location>
        <begin position="886"/>
        <end position="1026"/>
    </location>
</feature>
<evidence type="ECO:0000256" key="20">
    <source>
        <dbReference type="ARBA" id="ARBA00022801"/>
    </source>
</evidence>
<dbReference type="InterPro" id="IPR046348">
    <property type="entry name" value="SIS_dom_sf"/>
</dbReference>
<evidence type="ECO:0000256" key="18">
    <source>
        <dbReference type="ARBA" id="ARBA00022679"/>
    </source>
</evidence>
<evidence type="ECO:0000256" key="23">
    <source>
        <dbReference type="ARBA" id="ARBA00023235"/>
    </source>
</evidence>
<feature type="compositionally biased region" description="Polar residues" evidence="32">
    <location>
        <begin position="53"/>
        <end position="63"/>
    </location>
</feature>
<feature type="compositionally biased region" description="Basic residues" evidence="32">
    <location>
        <begin position="38"/>
        <end position="52"/>
    </location>
</feature>
<feature type="domain" description="SIS" evidence="34">
    <location>
        <begin position="715"/>
        <end position="855"/>
    </location>
</feature>
<dbReference type="PROSITE" id="PS01095">
    <property type="entry name" value="GH18_1"/>
    <property type="match status" value="1"/>
</dbReference>
<dbReference type="GO" id="GO:0008843">
    <property type="term" value="F:endochitinase activity"/>
    <property type="evidence" value="ECO:0007669"/>
    <property type="project" value="UniProtKB-EC"/>
</dbReference>
<keyword evidence="17 36" id="KW-0032">Aminotransferase</keyword>
<dbReference type="GO" id="GO:0006048">
    <property type="term" value="P:UDP-N-acetylglucosamine biosynthetic process"/>
    <property type="evidence" value="ECO:0007669"/>
    <property type="project" value="UniProtKB-UniPathway"/>
</dbReference>
<dbReference type="CDD" id="cd00714">
    <property type="entry name" value="GFAT"/>
    <property type="match status" value="1"/>
</dbReference>
<dbReference type="Gene3D" id="3.20.20.80">
    <property type="entry name" value="Glycosidases"/>
    <property type="match status" value="1"/>
</dbReference>
<dbReference type="Gene3D" id="3.30.70.260">
    <property type="match status" value="1"/>
</dbReference>
<dbReference type="InterPro" id="IPR001155">
    <property type="entry name" value="OxRdtase_FMN_N"/>
</dbReference>
<evidence type="ECO:0000256" key="17">
    <source>
        <dbReference type="ARBA" id="ARBA00022576"/>
    </source>
</evidence>
<evidence type="ECO:0000256" key="22">
    <source>
        <dbReference type="ARBA" id="ARBA00023024"/>
    </source>
</evidence>
<evidence type="ECO:0000256" key="5">
    <source>
        <dbReference type="ARBA" id="ARBA00003267"/>
    </source>
</evidence>
<dbReference type="Gene3D" id="3.10.50.10">
    <property type="match status" value="1"/>
</dbReference>
<feature type="compositionally biased region" description="Basic and acidic residues" evidence="32">
    <location>
        <begin position="1"/>
        <end position="10"/>
    </location>
</feature>
<dbReference type="Proteomes" id="UP000305647">
    <property type="component" value="Unassembled WGS sequence"/>
</dbReference>
<dbReference type="GO" id="GO:0004751">
    <property type="term" value="F:ribose-5-phosphate isomerase activity"/>
    <property type="evidence" value="ECO:0007669"/>
    <property type="project" value="UniProtKB-EC"/>
</dbReference>
<dbReference type="InterPro" id="IPR035466">
    <property type="entry name" value="GlmS/AgaS_SIS"/>
</dbReference>
<evidence type="ECO:0000256" key="11">
    <source>
        <dbReference type="ARBA" id="ARBA00011959"/>
    </source>
</evidence>
<keyword evidence="20 31" id="KW-0378">Hydrolase</keyword>
<dbReference type="FunFam" id="3.40.50.10490:FF:000001">
    <property type="entry name" value="Glutamine--fructose-6-phosphate aminotransferase [isomerizing]"/>
    <property type="match status" value="1"/>
</dbReference>
<evidence type="ECO:0000256" key="7">
    <source>
        <dbReference type="ARBA" id="ARBA00004775"/>
    </source>
</evidence>
<evidence type="ECO:0000256" key="32">
    <source>
        <dbReference type="SAM" id="MobiDB-lite"/>
    </source>
</evidence>
<sequence length="1739" mass="194096">MSFSKLRDLPEPFETLDDAAPKMDELKVEDDDPTVGPRSRRHSSISGRRRKLSTTAGSNSNNEVGLPLEPVRSKMIGDKREYAVEPDADEAVMIEKSKRLAAWAAVDHYIKPEHNVRSGSTVPFVVERILQQGDDVNKKRKFIPTSFQAKELIVGNGLTLGDVDQYPIIDVDIDGADEVDVNLNAIKGGGACHLREKVLAEASRKFVIVADYRKNSAVLGSSWTQGIPVEVAPFAYAKVIVNLERITGCQSAKLRMGKAKAGPVVTDNGCFVIDAQFDEQRFSDPELLLSKIKMLTGIMEVGLFCDMTDAAYFGNVDGTVTIRNADGSIYTLKQPGEEPVLIKGPEDEECGIFAYCSHNVSKDRKYIIDCLLNGLSRLEYRGYDSAGIAVDGEDDKDTYIFKQVGKVKELRSHIDKASVDFEKQFSSQASMGHTRWATHGEPSPINCHPHRSDTTNEFSVVHNGIITNYKELRLVLEKKGYKFETDTDTEAVAKLAKFIFDSNPKISDFPTLVKSVCKELEGAFAFVFKSIHFPNQLVVARRGSPVLIGVKTDQKLKTDFVDVEIPSEDTIPAAFEDSPGAGLMNNSPNPQLRRSQSRAFLANGSSPEPIEYFIASDASAIVEHTKRVLYLEDDDIAHIQGGELHIHRLNRANDNTPSVRSIETLEIEIAEIMKGSFDHFMQKEIYEQPESVINTMRGRINFDTRQITLGGLKQYLTTIRRCRRIVFVACGTSYHSCLAVRQVFEELTEIPVSVELASDFLDRRTPIFRDDVCVFLSQSGETADTILALRYSMERGALCLGVVNTVGSTISRETHCGIHINAGPEIGVASTKAYTSQYIALLMMAVQLSEDRLSKLERRNQLIDGLHDLPEQIKKVLQSDETLTKLAAGMNDQRSLLLMGRGYQYSTCLEGALKIKEISYMHSEGILAGELKHGPLALIDENMPVLLVMTQDSFYPKVQSALMQITARKGVPIIICNEGDEGLVNNYKTIEVPKTVDALQGLLNVIPLQLLSYHLAIGRGYDVDFPRNLAKSVTVDQFSLFENVIISALEESLCRLGGSAPTAGLIELYRKWDKGGYGMIITGNIQVDAQYIGLPFDACMSYDDNDVNQWKSLIEGVRDTPLIVQLNHPGAQSPRWTLSKSPLQRNLAPSNVNHVFPSNMMFPDSEEMSEDDIQTVIKQFVIAAKYLHEMGINGVQIHGSHGYMISQFLSPKTNSRKDVYGNDRTKIVVEIINQIRHMCGKDFCIGVKLNSSDYLKGGMTMDDALQNYKDIVTKTTVDFVEISGGNYDSLVFLARSSEVFFEEFAKRIRDEIEIDEDHKPALMLTGGIRKRDTVDGLIKQNFTGYNNTTSTTSTDMATGMRNVGYFVNWGIYDRNYNVKDIPAAYLTHLLYAFANVDPNTGAVHLSDPWSDEQKHFDGDSWNDSGDNLYGNFKQLYLLRKQNRHLKLLLSIGGWTYSPNFHNVIIDEGKRATFVNTAVKILNDYGLDGLDIDYEYPQNSNQAWGYVELLRELRIALDHSGAQNRVQNPYELTIAAPCGASTYEQLYVREMDPYLTFWNLMAYDFAGSWDSVAGHQSNLIGYPMSVDAAVSWYKSKGVQSEKLVVGMPLYGRSFTKTKGIGQSYSGVGKGSWEAGNYDYKALPLPDSQEFFDSEKIASYCYSKNSKELVTYDNVDIALRKAEYIKQNGLGGGMYWELSGDNPEVPKSIVINVALNFTRLDGVNNHIEYPQSRFDNVRNGM</sequence>
<dbReference type="Pfam" id="PF06026">
    <property type="entry name" value="Rib_5-P_isom_A"/>
    <property type="match status" value="1"/>
</dbReference>
<evidence type="ECO:0000256" key="19">
    <source>
        <dbReference type="ARBA" id="ARBA00022737"/>
    </source>
</evidence>
<evidence type="ECO:0000259" key="33">
    <source>
        <dbReference type="PROSITE" id="PS51278"/>
    </source>
</evidence>